<reference evidence="2 3" key="1">
    <citation type="submission" date="2017-06" db="EMBL/GenBank/DDBJ databases">
        <title>Comparative genomic analysis of Ambrosia Fusariam Clade fungi.</title>
        <authorList>
            <person name="Stajich J.E."/>
            <person name="Carrillo J."/>
            <person name="Kijimoto T."/>
            <person name="Eskalen A."/>
            <person name="O'Donnell K."/>
            <person name="Kasson M."/>
        </authorList>
    </citation>
    <scope>NUCLEOTIDE SEQUENCE [LARGE SCALE GENOMIC DNA]</scope>
    <source>
        <strain evidence="2 3">NRRL62584</strain>
    </source>
</reference>
<dbReference type="STRING" id="1325734.A0A428NN74"/>
<dbReference type="Proteomes" id="UP000288168">
    <property type="component" value="Unassembled WGS sequence"/>
</dbReference>
<feature type="compositionally biased region" description="Acidic residues" evidence="1">
    <location>
        <begin position="113"/>
        <end position="126"/>
    </location>
</feature>
<gene>
    <name evidence="2" type="ORF">CEP54_015551</name>
</gene>
<evidence type="ECO:0000313" key="2">
    <source>
        <dbReference type="EMBL" id="RSL42234.1"/>
    </source>
</evidence>
<organism evidence="2 3">
    <name type="scientific">Fusarium duplospermum</name>
    <dbReference type="NCBI Taxonomy" id="1325734"/>
    <lineage>
        <taxon>Eukaryota</taxon>
        <taxon>Fungi</taxon>
        <taxon>Dikarya</taxon>
        <taxon>Ascomycota</taxon>
        <taxon>Pezizomycotina</taxon>
        <taxon>Sordariomycetes</taxon>
        <taxon>Hypocreomycetidae</taxon>
        <taxon>Hypocreales</taxon>
        <taxon>Nectriaceae</taxon>
        <taxon>Fusarium</taxon>
        <taxon>Fusarium solani species complex</taxon>
    </lineage>
</organism>
<dbReference type="EMBL" id="NKCI01000377">
    <property type="protein sequence ID" value="RSL42234.1"/>
    <property type="molecule type" value="Genomic_DNA"/>
</dbReference>
<dbReference type="AlphaFoldDB" id="A0A428NN74"/>
<keyword evidence="3" id="KW-1185">Reference proteome</keyword>
<evidence type="ECO:0000256" key="1">
    <source>
        <dbReference type="SAM" id="MobiDB-lite"/>
    </source>
</evidence>
<name>A0A428NN74_9HYPO</name>
<feature type="region of interest" description="Disordered" evidence="1">
    <location>
        <begin position="96"/>
        <end position="131"/>
    </location>
</feature>
<evidence type="ECO:0000313" key="3">
    <source>
        <dbReference type="Proteomes" id="UP000288168"/>
    </source>
</evidence>
<feature type="region of interest" description="Disordered" evidence="1">
    <location>
        <begin position="49"/>
        <end position="74"/>
    </location>
</feature>
<accession>A0A428NN74</accession>
<protein>
    <submittedName>
        <fullName evidence="2">Uncharacterized protein</fullName>
    </submittedName>
</protein>
<comment type="caution">
    <text evidence="2">The sequence shown here is derived from an EMBL/GenBank/DDBJ whole genome shotgun (WGS) entry which is preliminary data.</text>
</comment>
<proteinExistence type="predicted"/>
<sequence>MRHSENNLIERVKALEGIVEKLGDLMSMGNTSQPTPSPNHAAIETRLRSRANSPVRASGQDVSGLGPEGGSLCSDQHDLAKTSALLNKFGRLVLHQRSGLSSNRQEPDRLKDDDVDDSDFDSVDDETTLHTGSANHHSYIFGYR</sequence>